<dbReference type="Proteomes" id="UP000242957">
    <property type="component" value="Unassembled WGS sequence"/>
</dbReference>
<feature type="region of interest" description="Disordered" evidence="1">
    <location>
        <begin position="100"/>
        <end position="124"/>
    </location>
</feature>
<reference evidence="4" key="1">
    <citation type="submission" date="2016-10" db="EMBL/GenBank/DDBJ databases">
        <authorList>
            <person name="Varghese N."/>
            <person name="Submissions S."/>
        </authorList>
    </citation>
    <scope>NUCLEOTIDE SEQUENCE [LARGE SCALE GENOMIC DNA]</scope>
    <source>
        <strain evidence="4">JCM 21621</strain>
    </source>
</reference>
<dbReference type="Pfam" id="PF11162">
    <property type="entry name" value="DUF2946"/>
    <property type="match status" value="1"/>
</dbReference>
<evidence type="ECO:0000256" key="1">
    <source>
        <dbReference type="SAM" id="MobiDB-lite"/>
    </source>
</evidence>
<evidence type="ECO:0000256" key="2">
    <source>
        <dbReference type="SAM" id="Phobius"/>
    </source>
</evidence>
<evidence type="ECO:0000313" key="4">
    <source>
        <dbReference type="Proteomes" id="UP000242957"/>
    </source>
</evidence>
<keyword evidence="4" id="KW-1185">Reference proteome</keyword>
<feature type="transmembrane region" description="Helical" evidence="2">
    <location>
        <begin position="12"/>
        <end position="33"/>
    </location>
</feature>
<gene>
    <name evidence="3" type="ORF">SAMN05216193_107149</name>
</gene>
<keyword evidence="2" id="KW-1133">Transmembrane helix</keyword>
<accession>A0A1H0GDE6</accession>
<dbReference type="EMBL" id="FNIJ01000007">
    <property type="protein sequence ID" value="SDO04937.1"/>
    <property type="molecule type" value="Genomic_DNA"/>
</dbReference>
<protein>
    <recommendedName>
        <fullName evidence="5">DUF2946 domain-containing protein</fullName>
    </recommendedName>
</protein>
<dbReference type="AlphaFoldDB" id="A0A1H0GDE6"/>
<keyword evidence="2" id="KW-0812">Transmembrane</keyword>
<dbReference type="InterPro" id="IPR021333">
    <property type="entry name" value="DUF2946"/>
</dbReference>
<name>A0A1H0GDE6_9PSED</name>
<evidence type="ECO:0008006" key="5">
    <source>
        <dbReference type="Google" id="ProtNLM"/>
    </source>
</evidence>
<feature type="transmembrane region" description="Helical" evidence="2">
    <location>
        <begin position="69"/>
        <end position="93"/>
    </location>
</feature>
<evidence type="ECO:0000313" key="3">
    <source>
        <dbReference type="EMBL" id="SDO04937.1"/>
    </source>
</evidence>
<dbReference type="OrthoDB" id="7017304at2"/>
<dbReference type="STRING" id="198616.SAMN05216193_107149"/>
<keyword evidence="2" id="KW-0472">Membrane</keyword>
<dbReference type="RefSeq" id="WP_090416059.1">
    <property type="nucleotide sequence ID" value="NZ_FNIJ01000007.1"/>
</dbReference>
<organism evidence="3 4">
    <name type="scientific">Pseudomonas jinjuensis</name>
    <dbReference type="NCBI Taxonomy" id="198616"/>
    <lineage>
        <taxon>Bacteria</taxon>
        <taxon>Pseudomonadati</taxon>
        <taxon>Pseudomonadota</taxon>
        <taxon>Gammaproteobacteria</taxon>
        <taxon>Pseudomonadales</taxon>
        <taxon>Pseudomonadaceae</taxon>
        <taxon>Pseudomonas</taxon>
    </lineage>
</organism>
<proteinExistence type="predicted"/>
<sequence>MDVARRHRSLIAWVLYGSILLSAFVCSIVHGHMGGLQLGGVGGLYCSSADFGPAALDDVDTPATGHAQLNALDCPLCGALILGVAALFLLAWLRRPASRPFRHPAPRVFASPRDNWPPANPRAP</sequence>